<keyword evidence="1" id="KW-0547">Nucleotide-binding</keyword>
<dbReference type="PANTHER" id="PTHR43790">
    <property type="entry name" value="CARBOHYDRATE TRANSPORT ATP-BINDING PROTEIN MG119-RELATED"/>
    <property type="match status" value="1"/>
</dbReference>
<sequence length="242" mass="27086">MREPPLAEMRGIHKWFGKIHAVDDASFTVRKGEVVGLVGDNGAGKSTLIRILAGYHRPGKGEIFVEGRKVKIGSPSNARALKIETVYQDQALVDLMSVARNIFMGRELVKRAGFLDKKKMNNESMKILRDMGLSIKSPDDEVKFLSGGEKQGTAIARAMYFEAKLVILDEPTAALSVKEAQKVLEFVKRLKKENITVIFITHNLYHVYPVADRFLVMRRGKIVKDVMKTNTSIKKLTEAIIS</sequence>
<dbReference type="InterPro" id="IPR050107">
    <property type="entry name" value="ABC_carbohydrate_import_ATPase"/>
</dbReference>
<dbReference type="SMART" id="SM00382">
    <property type="entry name" value="AAA"/>
    <property type="match status" value="1"/>
</dbReference>
<dbReference type="GO" id="GO:0005524">
    <property type="term" value="F:ATP binding"/>
    <property type="evidence" value="ECO:0007669"/>
    <property type="project" value="UniProtKB-KW"/>
</dbReference>
<dbReference type="PROSITE" id="PS50893">
    <property type="entry name" value="ABC_TRANSPORTER_2"/>
    <property type="match status" value="1"/>
</dbReference>
<dbReference type="CDD" id="cd03216">
    <property type="entry name" value="ABC_Carb_Monos_I"/>
    <property type="match status" value="1"/>
</dbReference>
<evidence type="ECO:0000256" key="1">
    <source>
        <dbReference type="ARBA" id="ARBA00022741"/>
    </source>
</evidence>
<dbReference type="SUPFAM" id="SSF52540">
    <property type="entry name" value="P-loop containing nucleoside triphosphate hydrolases"/>
    <property type="match status" value="1"/>
</dbReference>
<organism evidence="4">
    <name type="scientific">marine sediment metagenome</name>
    <dbReference type="NCBI Taxonomy" id="412755"/>
    <lineage>
        <taxon>unclassified sequences</taxon>
        <taxon>metagenomes</taxon>
        <taxon>ecological metagenomes</taxon>
    </lineage>
</organism>
<gene>
    <name evidence="4" type="ORF">S06H3_07147</name>
</gene>
<dbReference type="Gene3D" id="3.40.50.300">
    <property type="entry name" value="P-loop containing nucleotide triphosphate hydrolases"/>
    <property type="match status" value="1"/>
</dbReference>
<dbReference type="GO" id="GO:0016887">
    <property type="term" value="F:ATP hydrolysis activity"/>
    <property type="evidence" value="ECO:0007669"/>
    <property type="project" value="InterPro"/>
</dbReference>
<proteinExistence type="predicted"/>
<accession>X1LS57</accession>
<evidence type="ECO:0000256" key="2">
    <source>
        <dbReference type="ARBA" id="ARBA00022840"/>
    </source>
</evidence>
<protein>
    <recommendedName>
        <fullName evidence="3">ABC transporter domain-containing protein</fullName>
    </recommendedName>
</protein>
<keyword evidence="2" id="KW-0067">ATP-binding</keyword>
<comment type="caution">
    <text evidence="4">The sequence shown here is derived from an EMBL/GenBank/DDBJ whole genome shotgun (WGS) entry which is preliminary data.</text>
</comment>
<dbReference type="InterPro" id="IPR003439">
    <property type="entry name" value="ABC_transporter-like_ATP-bd"/>
</dbReference>
<reference evidence="4" key="1">
    <citation type="journal article" date="2014" name="Front. Microbiol.">
        <title>High frequency of phylogenetically diverse reductive dehalogenase-homologous genes in deep subseafloor sedimentary metagenomes.</title>
        <authorList>
            <person name="Kawai M."/>
            <person name="Futagami T."/>
            <person name="Toyoda A."/>
            <person name="Takaki Y."/>
            <person name="Nishi S."/>
            <person name="Hori S."/>
            <person name="Arai W."/>
            <person name="Tsubouchi T."/>
            <person name="Morono Y."/>
            <person name="Uchiyama I."/>
            <person name="Ito T."/>
            <person name="Fujiyama A."/>
            <person name="Inagaki F."/>
            <person name="Takami H."/>
        </authorList>
    </citation>
    <scope>NUCLEOTIDE SEQUENCE</scope>
    <source>
        <strain evidence="4">Expedition CK06-06</strain>
    </source>
</reference>
<dbReference type="EMBL" id="BARV01002861">
    <property type="protein sequence ID" value="GAH96948.1"/>
    <property type="molecule type" value="Genomic_DNA"/>
</dbReference>
<dbReference type="Pfam" id="PF00005">
    <property type="entry name" value="ABC_tran"/>
    <property type="match status" value="1"/>
</dbReference>
<evidence type="ECO:0000259" key="3">
    <source>
        <dbReference type="PROSITE" id="PS50893"/>
    </source>
</evidence>
<name>X1LS57_9ZZZZ</name>
<dbReference type="AlphaFoldDB" id="X1LS57"/>
<dbReference type="InterPro" id="IPR027417">
    <property type="entry name" value="P-loop_NTPase"/>
</dbReference>
<dbReference type="PANTHER" id="PTHR43790:SF8">
    <property type="entry name" value="SUGAR ABC TRANSPORTER ATP-BINDING PROTEIN"/>
    <property type="match status" value="1"/>
</dbReference>
<evidence type="ECO:0000313" key="4">
    <source>
        <dbReference type="EMBL" id="GAH96948.1"/>
    </source>
</evidence>
<dbReference type="InterPro" id="IPR003593">
    <property type="entry name" value="AAA+_ATPase"/>
</dbReference>
<feature type="domain" description="ABC transporter" evidence="3">
    <location>
        <begin position="7"/>
        <end position="239"/>
    </location>
</feature>